<keyword evidence="2" id="KW-1185">Reference proteome</keyword>
<dbReference type="KEGG" id="dor:Desor_3726"/>
<sequence length="95" mass="10494">MTKKAKAQEYLSLLDRILAGEKEAEFGADREVTTLLRLARTIMDTDLSFNSDLREAIRKQVLEQAAPEGGPVEEELTEEELDYAAAGLAGPEKNI</sequence>
<dbReference type="STRING" id="768706.Desor_3726"/>
<dbReference type="RefSeq" id="WP_014186000.1">
    <property type="nucleotide sequence ID" value="NC_016584.1"/>
</dbReference>
<evidence type="ECO:0000313" key="1">
    <source>
        <dbReference type="EMBL" id="AET69192.1"/>
    </source>
</evidence>
<accession>G7W6R0</accession>
<evidence type="ECO:0000313" key="2">
    <source>
        <dbReference type="Proteomes" id="UP000006346"/>
    </source>
</evidence>
<dbReference type="EMBL" id="CP003108">
    <property type="protein sequence ID" value="AET69192.1"/>
    <property type="molecule type" value="Genomic_DNA"/>
</dbReference>
<dbReference type="Proteomes" id="UP000006346">
    <property type="component" value="Chromosome"/>
</dbReference>
<dbReference type="HOGENOM" id="CLU_2368294_0_0_9"/>
<reference evidence="1 2" key="2">
    <citation type="journal article" date="2012" name="J. Bacteriol.">
        <title>Complete genome sequences of Desulfosporosinus orientis DSM765T, Desulfosporosinus youngiae DSM17734T, Desulfosporosinus meridiei DSM13257T, and Desulfosporosinus acidiphilus DSM22704T.</title>
        <authorList>
            <person name="Pester M."/>
            <person name="Brambilla E."/>
            <person name="Alazard D."/>
            <person name="Rattei T."/>
            <person name="Weinmaier T."/>
            <person name="Han J."/>
            <person name="Lucas S."/>
            <person name="Lapidus A."/>
            <person name="Cheng J.F."/>
            <person name="Goodwin L."/>
            <person name="Pitluck S."/>
            <person name="Peters L."/>
            <person name="Ovchinnikova G."/>
            <person name="Teshima H."/>
            <person name="Detter J.C."/>
            <person name="Han C.S."/>
            <person name="Tapia R."/>
            <person name="Land M.L."/>
            <person name="Hauser L."/>
            <person name="Kyrpides N.C."/>
            <person name="Ivanova N.N."/>
            <person name="Pagani I."/>
            <person name="Huntmann M."/>
            <person name="Wei C.L."/>
            <person name="Davenport K.W."/>
            <person name="Daligault H."/>
            <person name="Chain P.S."/>
            <person name="Chen A."/>
            <person name="Mavromatis K."/>
            <person name="Markowitz V."/>
            <person name="Szeto E."/>
            <person name="Mikhailova N."/>
            <person name="Pati A."/>
            <person name="Wagner M."/>
            <person name="Woyke T."/>
            <person name="Ollivier B."/>
            <person name="Klenk H.P."/>
            <person name="Spring S."/>
            <person name="Loy A."/>
        </authorList>
    </citation>
    <scope>NUCLEOTIDE SEQUENCE [LARGE SCALE GENOMIC DNA]</scope>
    <source>
        <strain evidence="2">ATCC 19365 / DSM 765 / NCIMB 8382 / VKM B-1628</strain>
    </source>
</reference>
<organism evidence="1 2">
    <name type="scientific">Desulfosporosinus orientis (strain ATCC 19365 / DSM 765 / NCIMB 8382 / VKM B-1628 / Singapore I)</name>
    <name type="common">Desulfotomaculum orientis</name>
    <dbReference type="NCBI Taxonomy" id="768706"/>
    <lineage>
        <taxon>Bacteria</taxon>
        <taxon>Bacillati</taxon>
        <taxon>Bacillota</taxon>
        <taxon>Clostridia</taxon>
        <taxon>Eubacteriales</taxon>
        <taxon>Desulfitobacteriaceae</taxon>
        <taxon>Desulfosporosinus</taxon>
    </lineage>
</organism>
<dbReference type="PATRIC" id="fig|768706.3.peg.3757"/>
<gene>
    <name evidence="1" type="ordered locus">Desor_3726</name>
</gene>
<dbReference type="AlphaFoldDB" id="G7W6R0"/>
<dbReference type="OrthoDB" id="1809140at2"/>
<protein>
    <submittedName>
        <fullName evidence="1">Uncharacterized protein</fullName>
    </submittedName>
</protein>
<name>G7W6R0_DESOD</name>
<reference evidence="2" key="1">
    <citation type="submission" date="2011-11" db="EMBL/GenBank/DDBJ databases">
        <title>Complete sequence of Desulfosporosinus orientis DSM 765.</title>
        <authorList>
            <person name="Lucas S."/>
            <person name="Han J."/>
            <person name="Lapidus A."/>
            <person name="Cheng J.-F."/>
            <person name="Goodwin L."/>
            <person name="Pitluck S."/>
            <person name="Peters L."/>
            <person name="Ovchinnikova G."/>
            <person name="Teshima H."/>
            <person name="Detter J.C."/>
            <person name="Han C."/>
            <person name="Tapia R."/>
            <person name="Land M."/>
            <person name="Hauser L."/>
            <person name="Kyrpides N."/>
            <person name="Ivanova N."/>
            <person name="Pagani I."/>
            <person name="Pester M."/>
            <person name="Spring S."/>
            <person name="Ollivier B."/>
            <person name="Rattei T."/>
            <person name="Klenk H.-P."/>
            <person name="Wagner M."/>
            <person name="Loy A."/>
            <person name="Woyke T."/>
        </authorList>
    </citation>
    <scope>NUCLEOTIDE SEQUENCE [LARGE SCALE GENOMIC DNA]</scope>
    <source>
        <strain evidence="2">ATCC 19365 / DSM 765 / NCIMB 8382 / VKM B-1628</strain>
    </source>
</reference>
<proteinExistence type="predicted"/>